<name>A0A091JUZ0_COLST</name>
<proteinExistence type="predicted"/>
<reference evidence="2 3" key="1">
    <citation type="submission" date="2014-04" db="EMBL/GenBank/DDBJ databases">
        <title>Genome evolution of avian class.</title>
        <authorList>
            <person name="Zhang G."/>
            <person name="Li C."/>
        </authorList>
    </citation>
    <scope>NUCLEOTIDE SEQUENCE [LARGE SCALE GENOMIC DNA]</scope>
    <source>
        <strain evidence="2">BGI_N325</strain>
    </source>
</reference>
<evidence type="ECO:0000313" key="3">
    <source>
        <dbReference type="Proteomes" id="UP000053615"/>
    </source>
</evidence>
<dbReference type="Proteomes" id="UP000053615">
    <property type="component" value="Unassembled WGS sequence"/>
</dbReference>
<feature type="non-terminal residue" evidence="2">
    <location>
        <position position="51"/>
    </location>
</feature>
<sequence length="51" mass="5972">IPAEIREAPVDPSNKANKRKRDDVALEEQESWLVFLERDLPEDESDDLTYK</sequence>
<keyword evidence="3" id="KW-1185">Reference proteome</keyword>
<protein>
    <submittedName>
        <fullName evidence="2">Uncharacterized protein</fullName>
    </submittedName>
</protein>
<dbReference type="EMBL" id="KK530277">
    <property type="protein sequence ID" value="KFP27778.1"/>
    <property type="molecule type" value="Genomic_DNA"/>
</dbReference>
<evidence type="ECO:0000313" key="2">
    <source>
        <dbReference type="EMBL" id="KFP27778.1"/>
    </source>
</evidence>
<feature type="region of interest" description="Disordered" evidence="1">
    <location>
        <begin position="1"/>
        <end position="23"/>
    </location>
</feature>
<evidence type="ECO:0000256" key="1">
    <source>
        <dbReference type="SAM" id="MobiDB-lite"/>
    </source>
</evidence>
<gene>
    <name evidence="2" type="ORF">N325_09868</name>
</gene>
<organism evidence="2 3">
    <name type="scientific">Colius striatus</name>
    <name type="common">Speckled mousebird</name>
    <dbReference type="NCBI Taxonomy" id="57412"/>
    <lineage>
        <taxon>Eukaryota</taxon>
        <taxon>Metazoa</taxon>
        <taxon>Chordata</taxon>
        <taxon>Craniata</taxon>
        <taxon>Vertebrata</taxon>
        <taxon>Euteleostomi</taxon>
        <taxon>Archelosauria</taxon>
        <taxon>Archosauria</taxon>
        <taxon>Dinosauria</taxon>
        <taxon>Saurischia</taxon>
        <taxon>Theropoda</taxon>
        <taxon>Coelurosauria</taxon>
        <taxon>Aves</taxon>
        <taxon>Neognathae</taxon>
        <taxon>Neoaves</taxon>
        <taxon>Telluraves</taxon>
        <taxon>Coraciimorphae</taxon>
        <taxon>Coliiformes</taxon>
        <taxon>Coliidae</taxon>
        <taxon>Colius</taxon>
    </lineage>
</organism>
<dbReference type="AlphaFoldDB" id="A0A091JUZ0"/>
<accession>A0A091JUZ0</accession>
<feature type="non-terminal residue" evidence="2">
    <location>
        <position position="1"/>
    </location>
</feature>